<name>A0A0H5BYH9_CYBJN</name>
<organism evidence="1 2">
    <name type="scientific">Cyberlindnera jadinii (strain ATCC 18201 / CBS 1600 / BCRC 20928 / JCM 3617 / NBRC 0987 / NRRL Y-1542)</name>
    <name type="common">Torula yeast</name>
    <name type="synonym">Candida utilis</name>
    <dbReference type="NCBI Taxonomy" id="983966"/>
    <lineage>
        <taxon>Eukaryota</taxon>
        <taxon>Fungi</taxon>
        <taxon>Dikarya</taxon>
        <taxon>Ascomycota</taxon>
        <taxon>Saccharomycotina</taxon>
        <taxon>Saccharomycetes</taxon>
        <taxon>Phaffomycetales</taxon>
        <taxon>Phaffomycetaceae</taxon>
        <taxon>Cyberlindnera</taxon>
    </lineage>
</organism>
<reference evidence="2" key="1">
    <citation type="journal article" date="2015" name="J. Biotechnol.">
        <title>The structure of the Cyberlindnera jadinii genome and its relation to Candida utilis analyzed by the occurrence of single nucleotide polymorphisms.</title>
        <authorList>
            <person name="Rupp O."/>
            <person name="Brinkrolf K."/>
            <person name="Buerth C."/>
            <person name="Kunigo M."/>
            <person name="Schneider J."/>
            <person name="Jaenicke S."/>
            <person name="Goesmann A."/>
            <person name="Puehler A."/>
            <person name="Jaeger K.-E."/>
            <person name="Ernst J.F."/>
        </authorList>
    </citation>
    <scope>NUCLEOTIDE SEQUENCE [LARGE SCALE GENOMIC DNA]</scope>
    <source>
        <strain evidence="2">ATCC 18201 / CBS 1600 / BCRC 20928 / JCM 3617 / NBRC 0987 / NRRL Y-1542</strain>
    </source>
</reference>
<gene>
    <name evidence="1" type="ORF">BN1211_0274</name>
</gene>
<evidence type="ECO:0000313" key="2">
    <source>
        <dbReference type="Proteomes" id="UP000038830"/>
    </source>
</evidence>
<dbReference type="AlphaFoldDB" id="A0A0H5BYH9"/>
<dbReference type="Proteomes" id="UP000038830">
    <property type="component" value="Unassembled WGS sequence"/>
</dbReference>
<evidence type="ECO:0000313" key="1">
    <source>
        <dbReference type="EMBL" id="CEP20411.1"/>
    </source>
</evidence>
<protein>
    <submittedName>
        <fullName evidence="1">Uncharacterized protein</fullName>
    </submittedName>
</protein>
<sequence>MPKASMRSITHNNNALVRPYSRTTQSSSLTIQKKTLPAILDSILQALCLQGRGLWADAYYSMHRTQCASLKFRRL</sequence>
<proteinExistence type="predicted"/>
<dbReference type="EMBL" id="CDQK01000001">
    <property type="protein sequence ID" value="CEP20411.1"/>
    <property type="molecule type" value="Genomic_DNA"/>
</dbReference>
<accession>A0A0H5BYH9</accession>